<feature type="compositionally biased region" description="Polar residues" evidence="2">
    <location>
        <begin position="71"/>
        <end position="82"/>
    </location>
</feature>
<evidence type="ECO:0000256" key="2">
    <source>
        <dbReference type="SAM" id="MobiDB-lite"/>
    </source>
</evidence>
<feature type="region of interest" description="Disordered" evidence="2">
    <location>
        <begin position="71"/>
        <end position="91"/>
    </location>
</feature>
<evidence type="ECO:0008006" key="6">
    <source>
        <dbReference type="Google" id="ProtNLM"/>
    </source>
</evidence>
<accession>A0AAE0YBF4</accession>
<evidence type="ECO:0000256" key="3">
    <source>
        <dbReference type="SAM" id="SignalP"/>
    </source>
</evidence>
<dbReference type="Proteomes" id="UP001283361">
    <property type="component" value="Unassembled WGS sequence"/>
</dbReference>
<keyword evidence="3" id="KW-0732">Signal</keyword>
<dbReference type="EMBL" id="JAWDGP010006501">
    <property type="protein sequence ID" value="KAK3739785.1"/>
    <property type="molecule type" value="Genomic_DNA"/>
</dbReference>
<comment type="caution">
    <text evidence="4">The sequence shown here is derived from an EMBL/GenBank/DDBJ whole genome shotgun (WGS) entry which is preliminary data.</text>
</comment>
<evidence type="ECO:0000256" key="1">
    <source>
        <dbReference type="SAM" id="Coils"/>
    </source>
</evidence>
<reference evidence="4" key="1">
    <citation type="journal article" date="2023" name="G3 (Bethesda)">
        <title>A reference genome for the long-term kleptoplast-retaining sea slug Elysia crispata morphotype clarki.</title>
        <authorList>
            <person name="Eastman K.E."/>
            <person name="Pendleton A.L."/>
            <person name="Shaikh M.A."/>
            <person name="Suttiyut T."/>
            <person name="Ogas R."/>
            <person name="Tomko P."/>
            <person name="Gavelis G."/>
            <person name="Widhalm J.R."/>
            <person name="Wisecaver J.H."/>
        </authorList>
    </citation>
    <scope>NUCLEOTIDE SEQUENCE</scope>
    <source>
        <strain evidence="4">ECLA1</strain>
    </source>
</reference>
<dbReference type="AlphaFoldDB" id="A0AAE0YBF4"/>
<gene>
    <name evidence="4" type="ORF">RRG08_033934</name>
</gene>
<name>A0AAE0YBF4_9GAST</name>
<feature type="coiled-coil region" evidence="1">
    <location>
        <begin position="26"/>
        <end position="53"/>
    </location>
</feature>
<organism evidence="4 5">
    <name type="scientific">Elysia crispata</name>
    <name type="common">lettuce slug</name>
    <dbReference type="NCBI Taxonomy" id="231223"/>
    <lineage>
        <taxon>Eukaryota</taxon>
        <taxon>Metazoa</taxon>
        <taxon>Spiralia</taxon>
        <taxon>Lophotrochozoa</taxon>
        <taxon>Mollusca</taxon>
        <taxon>Gastropoda</taxon>
        <taxon>Heterobranchia</taxon>
        <taxon>Euthyneura</taxon>
        <taxon>Panpulmonata</taxon>
        <taxon>Sacoglossa</taxon>
        <taxon>Placobranchoidea</taxon>
        <taxon>Plakobranchidae</taxon>
        <taxon>Elysia</taxon>
    </lineage>
</organism>
<protein>
    <recommendedName>
        <fullName evidence="6">Ig-like domain-containing protein</fullName>
    </recommendedName>
</protein>
<keyword evidence="5" id="KW-1185">Reference proteome</keyword>
<evidence type="ECO:0000313" key="4">
    <source>
        <dbReference type="EMBL" id="KAK3739785.1"/>
    </source>
</evidence>
<evidence type="ECO:0000313" key="5">
    <source>
        <dbReference type="Proteomes" id="UP001283361"/>
    </source>
</evidence>
<feature type="signal peptide" evidence="3">
    <location>
        <begin position="1"/>
        <end position="25"/>
    </location>
</feature>
<feature type="chain" id="PRO_5042228058" description="Ig-like domain-containing protein" evidence="3">
    <location>
        <begin position="26"/>
        <end position="567"/>
    </location>
</feature>
<sequence length="567" mass="63383">MEISRGSPFVYVLLVVLGSHSGVSANDDWEDRVEELEVRLGQVEERLDKQEEFASDVHEAFPSVFQNAGNYSSNGTSANNRETAPTTTAPTTTPFVYTRSDFVATVLDVKRETMATGYRFTVRYIPHAQNLRVVYVFDSVMSQNEVYCYLHELDTTSESNGVKRVTLERGFVSGGQFDNTYVYFMTESESVGIKVDMDPGVAGNLSSSVHAWPFTLSPDELVYRQGQDTPLLDIRYTNSTNAMTLHVVMINLTSGEAIIADNLDHSSFFDTTISTKYNFIREKTIQGRLKTSRYRISGFVSVIATKYLESYSSAVEVVKVEKRIVFRPENQAGPFPDGYLGFGTVQGSRYTDDRTQIYICNITDGNPCREIVFVLSESPTQLTCHEIMRNEQIHPLAVTPPSDLEFNSDVRKYLFQVQPTTDLQNFSLVQCTAVNETGFHVVKQIKVLYFVQPRILVDKSSVQNGSMVTVTCVATGHPLPRTMTVTVRQAHLHDVYSTMMHYTVEEEDTVTSPDGQEVSGVVTFQQNPVKPLVSVFCSVSTGFEFTTEEGHTSYSSIAADHSMIFGS</sequence>
<proteinExistence type="predicted"/>
<keyword evidence="1" id="KW-0175">Coiled coil</keyword>